<comment type="caution">
    <text evidence="1">The sequence shown here is derived from an EMBL/GenBank/DDBJ whole genome shotgun (WGS) entry which is preliminary data.</text>
</comment>
<dbReference type="EMBL" id="QGKX02000004">
    <property type="protein sequence ID" value="KAF3602229.1"/>
    <property type="molecule type" value="Genomic_DNA"/>
</dbReference>
<organism evidence="1 2">
    <name type="scientific">Brassica cretica</name>
    <name type="common">Mustard</name>
    <dbReference type="NCBI Taxonomy" id="69181"/>
    <lineage>
        <taxon>Eukaryota</taxon>
        <taxon>Viridiplantae</taxon>
        <taxon>Streptophyta</taxon>
        <taxon>Embryophyta</taxon>
        <taxon>Tracheophyta</taxon>
        <taxon>Spermatophyta</taxon>
        <taxon>Magnoliopsida</taxon>
        <taxon>eudicotyledons</taxon>
        <taxon>Gunneridae</taxon>
        <taxon>Pentapetalae</taxon>
        <taxon>rosids</taxon>
        <taxon>malvids</taxon>
        <taxon>Brassicales</taxon>
        <taxon>Brassicaceae</taxon>
        <taxon>Brassiceae</taxon>
        <taxon>Brassica</taxon>
    </lineage>
</organism>
<gene>
    <name evidence="1" type="ORF">F2Q69_00035311</name>
</gene>
<proteinExistence type="predicted"/>
<accession>A0A8S9SMW6</accession>
<evidence type="ECO:0000313" key="2">
    <source>
        <dbReference type="Proteomes" id="UP000712600"/>
    </source>
</evidence>
<name>A0A8S9SMW6_BRACR</name>
<evidence type="ECO:0000313" key="1">
    <source>
        <dbReference type="EMBL" id="KAF3602229.1"/>
    </source>
</evidence>
<reference evidence="1" key="1">
    <citation type="submission" date="2019-12" db="EMBL/GenBank/DDBJ databases">
        <title>Genome sequencing and annotation of Brassica cretica.</title>
        <authorList>
            <person name="Studholme D.J."/>
            <person name="Sarris P."/>
        </authorList>
    </citation>
    <scope>NUCLEOTIDE SEQUENCE</scope>
    <source>
        <strain evidence="1">PFS-109/04</strain>
        <tissue evidence="1">Leaf</tissue>
    </source>
</reference>
<protein>
    <submittedName>
        <fullName evidence="1">Uncharacterized protein</fullName>
    </submittedName>
</protein>
<dbReference type="Proteomes" id="UP000712600">
    <property type="component" value="Unassembled WGS sequence"/>
</dbReference>
<dbReference type="AlphaFoldDB" id="A0A8S9SMW6"/>
<sequence length="114" mass="12786">MIVRIAGAVIRLYVGKGELLGHLDQGDLIRERSVSIRIGVALPDGGSYPWEPFYHGLHGVEPLGEHLLQILRFELDELFATLLQMLGVFFELLLQALDFRGELGILRNLYLSSV</sequence>